<dbReference type="CDD" id="cd06223">
    <property type="entry name" value="PRTases_typeI"/>
    <property type="match status" value="1"/>
</dbReference>
<dbReference type="GO" id="GO:0032264">
    <property type="term" value="P:IMP salvage"/>
    <property type="evidence" value="ECO:0007669"/>
    <property type="project" value="TreeGrafter"/>
</dbReference>
<dbReference type="PANTHER" id="PTHR43363:SF1">
    <property type="entry name" value="HYPOXANTHINE-GUANINE PHOSPHORIBOSYLTRANSFERASE"/>
    <property type="match status" value="1"/>
</dbReference>
<evidence type="ECO:0000313" key="4">
    <source>
        <dbReference type="Proteomes" id="UP001149813"/>
    </source>
</evidence>
<evidence type="ECO:0000313" key="3">
    <source>
        <dbReference type="EMBL" id="KAJ1720235.1"/>
    </source>
</evidence>
<dbReference type="PANTHER" id="PTHR43363">
    <property type="entry name" value="HYPOXANTHINE PHOSPHORIBOSYLTRANSFERASE"/>
    <property type="match status" value="1"/>
</dbReference>
<dbReference type="AlphaFoldDB" id="A0A9W8CNH8"/>
<keyword evidence="1 3" id="KW-0328">Glycosyltransferase</keyword>
<sequence>MSASKLYISYNQIHQLIDDAVKTYKLDTDFQPDLIIAIGGGGFIPARILRSFLKAQSGHNIPIQAIGLSLYEELPNAGQNGVPEMPGVQVTKTQWLNFGGADSLVSLLGRRILIVDEVDDSRKTLVYAVAELLKDIAQQEGERGVEQGTSGTEIGVFVVYNKEKEKAEQLPDVVMQRYFAAATTPDRWLAFPWDCTTDIKQHTELAKQSFGTDI</sequence>
<keyword evidence="4" id="KW-1185">Reference proteome</keyword>
<dbReference type="GO" id="GO:0005737">
    <property type="term" value="C:cytoplasm"/>
    <property type="evidence" value="ECO:0007669"/>
    <property type="project" value="TreeGrafter"/>
</dbReference>
<dbReference type="GO" id="GO:0032263">
    <property type="term" value="P:GMP salvage"/>
    <property type="evidence" value="ECO:0007669"/>
    <property type="project" value="TreeGrafter"/>
</dbReference>
<gene>
    <name evidence="3" type="primary">HPT1</name>
    <name evidence="3" type="ORF">LPJ53_005111</name>
</gene>
<dbReference type="GO" id="GO:0032265">
    <property type="term" value="P:XMP salvage"/>
    <property type="evidence" value="ECO:0007669"/>
    <property type="project" value="TreeGrafter"/>
</dbReference>
<dbReference type="EC" id="2.4.2.8" evidence="3"/>
<dbReference type="GO" id="GO:0046100">
    <property type="term" value="P:hypoxanthine metabolic process"/>
    <property type="evidence" value="ECO:0007669"/>
    <property type="project" value="TreeGrafter"/>
</dbReference>
<evidence type="ECO:0000256" key="2">
    <source>
        <dbReference type="ARBA" id="ARBA00022679"/>
    </source>
</evidence>
<comment type="caution">
    <text evidence="3">The sequence shown here is derived from an EMBL/GenBank/DDBJ whole genome shotgun (WGS) entry which is preliminary data.</text>
</comment>
<protein>
    <submittedName>
        <fullName evidence="3">Hypoxanthine-guanine phosphoribosyltransferase</fullName>
        <ecNumber evidence="3">2.4.2.8</ecNumber>
    </submittedName>
</protein>
<evidence type="ECO:0000256" key="1">
    <source>
        <dbReference type="ARBA" id="ARBA00022676"/>
    </source>
</evidence>
<dbReference type="InterPro" id="IPR000836">
    <property type="entry name" value="PRTase_dom"/>
</dbReference>
<keyword evidence="2 3" id="KW-0808">Transferase</keyword>
<reference evidence="3" key="1">
    <citation type="submission" date="2022-07" db="EMBL/GenBank/DDBJ databases">
        <title>Phylogenomic reconstructions and comparative analyses of Kickxellomycotina fungi.</title>
        <authorList>
            <person name="Reynolds N.K."/>
            <person name="Stajich J.E."/>
            <person name="Barry K."/>
            <person name="Grigoriev I.V."/>
            <person name="Crous P."/>
            <person name="Smith M.E."/>
        </authorList>
    </citation>
    <scope>NUCLEOTIDE SEQUENCE</scope>
    <source>
        <strain evidence="3">NBRC 32514</strain>
    </source>
</reference>
<dbReference type="Gene3D" id="3.40.50.2020">
    <property type="match status" value="1"/>
</dbReference>
<dbReference type="Proteomes" id="UP001149813">
    <property type="component" value="Unassembled WGS sequence"/>
</dbReference>
<dbReference type="EMBL" id="JANBOJ010000280">
    <property type="protein sequence ID" value="KAJ1720235.1"/>
    <property type="molecule type" value="Genomic_DNA"/>
</dbReference>
<dbReference type="InterPro" id="IPR029057">
    <property type="entry name" value="PRTase-like"/>
</dbReference>
<proteinExistence type="predicted"/>
<organism evidence="3 4">
    <name type="scientific">Coemansia erecta</name>
    <dbReference type="NCBI Taxonomy" id="147472"/>
    <lineage>
        <taxon>Eukaryota</taxon>
        <taxon>Fungi</taxon>
        <taxon>Fungi incertae sedis</taxon>
        <taxon>Zoopagomycota</taxon>
        <taxon>Kickxellomycotina</taxon>
        <taxon>Kickxellomycetes</taxon>
        <taxon>Kickxellales</taxon>
        <taxon>Kickxellaceae</taxon>
        <taxon>Coemansia</taxon>
    </lineage>
</organism>
<dbReference type="SUPFAM" id="SSF53271">
    <property type="entry name" value="PRTase-like"/>
    <property type="match status" value="1"/>
</dbReference>
<dbReference type="OrthoDB" id="9973266at2759"/>
<accession>A0A9W8CNH8</accession>
<dbReference type="GO" id="GO:0004422">
    <property type="term" value="F:hypoxanthine phosphoribosyltransferase activity"/>
    <property type="evidence" value="ECO:0007669"/>
    <property type="project" value="TreeGrafter"/>
</dbReference>
<name>A0A9W8CNH8_9FUNG</name>